<dbReference type="AlphaFoldDB" id="A0A2I0X7I1"/>
<evidence type="ECO:0000313" key="2">
    <source>
        <dbReference type="Proteomes" id="UP000233837"/>
    </source>
</evidence>
<dbReference type="EMBL" id="KZ502071">
    <property type="protein sequence ID" value="PKU83875.1"/>
    <property type="molecule type" value="Genomic_DNA"/>
</dbReference>
<reference evidence="1 2" key="2">
    <citation type="journal article" date="2017" name="Nature">
        <title>The Apostasia genome and the evolution of orchids.</title>
        <authorList>
            <person name="Zhang G.Q."/>
            <person name="Liu K.W."/>
            <person name="Li Z."/>
            <person name="Lohaus R."/>
            <person name="Hsiao Y.Y."/>
            <person name="Niu S.C."/>
            <person name="Wang J.Y."/>
            <person name="Lin Y.C."/>
            <person name="Xu Q."/>
            <person name="Chen L.J."/>
            <person name="Yoshida K."/>
            <person name="Fujiwara S."/>
            <person name="Wang Z.W."/>
            <person name="Zhang Y.Q."/>
            <person name="Mitsuda N."/>
            <person name="Wang M."/>
            <person name="Liu G.H."/>
            <person name="Pecoraro L."/>
            <person name="Huang H.X."/>
            <person name="Xiao X.J."/>
            <person name="Lin M."/>
            <person name="Wu X.Y."/>
            <person name="Wu W.L."/>
            <person name="Chen Y.Y."/>
            <person name="Chang S.B."/>
            <person name="Sakamoto S."/>
            <person name="Ohme-Takagi M."/>
            <person name="Yagi M."/>
            <person name="Zeng S.J."/>
            <person name="Shen C.Y."/>
            <person name="Yeh C.M."/>
            <person name="Luo Y.B."/>
            <person name="Tsai W.C."/>
            <person name="Van de Peer Y."/>
            <person name="Liu Z.J."/>
        </authorList>
    </citation>
    <scope>NUCLEOTIDE SEQUENCE [LARGE SCALE GENOMIC DNA]</scope>
    <source>
        <tissue evidence="1">The whole plant</tissue>
    </source>
</reference>
<evidence type="ECO:0000313" key="1">
    <source>
        <dbReference type="EMBL" id="PKU83875.1"/>
    </source>
</evidence>
<keyword evidence="2" id="KW-1185">Reference proteome</keyword>
<gene>
    <name evidence="1" type="ORF">MA16_Dca024355</name>
</gene>
<accession>A0A2I0X7I1</accession>
<proteinExistence type="predicted"/>
<dbReference type="Proteomes" id="UP000233837">
    <property type="component" value="Unassembled WGS sequence"/>
</dbReference>
<reference evidence="1 2" key="1">
    <citation type="journal article" date="2016" name="Sci. Rep.">
        <title>The Dendrobium catenatum Lindl. genome sequence provides insights into polysaccharide synthase, floral development and adaptive evolution.</title>
        <authorList>
            <person name="Zhang G.Q."/>
            <person name="Xu Q."/>
            <person name="Bian C."/>
            <person name="Tsai W.C."/>
            <person name="Yeh C.M."/>
            <person name="Liu K.W."/>
            <person name="Yoshida K."/>
            <person name="Zhang L.S."/>
            <person name="Chang S.B."/>
            <person name="Chen F."/>
            <person name="Shi Y."/>
            <person name="Su Y.Y."/>
            <person name="Zhang Y.Q."/>
            <person name="Chen L.J."/>
            <person name="Yin Y."/>
            <person name="Lin M."/>
            <person name="Huang H."/>
            <person name="Deng H."/>
            <person name="Wang Z.W."/>
            <person name="Zhu S.L."/>
            <person name="Zhao X."/>
            <person name="Deng C."/>
            <person name="Niu S.C."/>
            <person name="Huang J."/>
            <person name="Wang M."/>
            <person name="Liu G.H."/>
            <person name="Yang H.J."/>
            <person name="Xiao X.J."/>
            <person name="Hsiao Y.Y."/>
            <person name="Wu W.L."/>
            <person name="Chen Y.Y."/>
            <person name="Mitsuda N."/>
            <person name="Ohme-Takagi M."/>
            <person name="Luo Y.B."/>
            <person name="Van de Peer Y."/>
            <person name="Liu Z.J."/>
        </authorList>
    </citation>
    <scope>NUCLEOTIDE SEQUENCE [LARGE SCALE GENOMIC DNA]</scope>
    <source>
        <tissue evidence="1">The whole plant</tissue>
    </source>
</reference>
<sequence length="51" mass="6105">MNPRAQRMDFMSEEEYGVVLKQSPNYVEDPMDVNFLVFEVPNSKQFLKRHL</sequence>
<name>A0A2I0X7I1_9ASPA</name>
<protein>
    <submittedName>
        <fullName evidence="1">Uncharacterized protein</fullName>
    </submittedName>
</protein>
<organism evidence="1 2">
    <name type="scientific">Dendrobium catenatum</name>
    <dbReference type="NCBI Taxonomy" id="906689"/>
    <lineage>
        <taxon>Eukaryota</taxon>
        <taxon>Viridiplantae</taxon>
        <taxon>Streptophyta</taxon>
        <taxon>Embryophyta</taxon>
        <taxon>Tracheophyta</taxon>
        <taxon>Spermatophyta</taxon>
        <taxon>Magnoliopsida</taxon>
        <taxon>Liliopsida</taxon>
        <taxon>Asparagales</taxon>
        <taxon>Orchidaceae</taxon>
        <taxon>Epidendroideae</taxon>
        <taxon>Malaxideae</taxon>
        <taxon>Dendrobiinae</taxon>
        <taxon>Dendrobium</taxon>
    </lineage>
</organism>